<protein>
    <submittedName>
        <fullName evidence="1">Uncharacterized protein</fullName>
    </submittedName>
</protein>
<evidence type="ECO:0000313" key="1">
    <source>
        <dbReference type="EMBL" id="CEK78370.1"/>
    </source>
</evidence>
<reference evidence="1" key="1">
    <citation type="submission" date="2014-12" db="EMBL/GenBank/DDBJ databases">
        <title>Insight into the proteome of Arion vulgaris.</title>
        <authorList>
            <person name="Aradska J."/>
            <person name="Bulat T."/>
            <person name="Smidak R."/>
            <person name="Sarate P."/>
            <person name="Gangsoo J."/>
            <person name="Sialana F."/>
            <person name="Bilban M."/>
            <person name="Lubec G."/>
        </authorList>
    </citation>
    <scope>NUCLEOTIDE SEQUENCE</scope>
    <source>
        <tissue evidence="1">Skin</tissue>
    </source>
</reference>
<gene>
    <name evidence="1" type="primary">ORF109779</name>
</gene>
<dbReference type="PANTHER" id="PTHR19446">
    <property type="entry name" value="REVERSE TRANSCRIPTASES"/>
    <property type="match status" value="1"/>
</dbReference>
<proteinExistence type="predicted"/>
<organism evidence="1">
    <name type="scientific">Arion vulgaris</name>
    <dbReference type="NCBI Taxonomy" id="1028688"/>
    <lineage>
        <taxon>Eukaryota</taxon>
        <taxon>Metazoa</taxon>
        <taxon>Spiralia</taxon>
        <taxon>Lophotrochozoa</taxon>
        <taxon>Mollusca</taxon>
        <taxon>Gastropoda</taxon>
        <taxon>Heterobranchia</taxon>
        <taxon>Euthyneura</taxon>
        <taxon>Panpulmonata</taxon>
        <taxon>Eupulmonata</taxon>
        <taxon>Stylommatophora</taxon>
        <taxon>Helicina</taxon>
        <taxon>Arionoidea</taxon>
        <taxon>Arionidae</taxon>
        <taxon>Arion</taxon>
    </lineage>
</organism>
<dbReference type="AlphaFoldDB" id="A0A0B7AEJ3"/>
<dbReference type="EMBL" id="HACG01031505">
    <property type="protein sequence ID" value="CEK78370.1"/>
    <property type="molecule type" value="Transcribed_RNA"/>
</dbReference>
<sequence length="106" mass="12094">SSGKAPGANSIPAEVYKEGVPMRMLKFTYIFMSIWSKERVPQELKDTTIVHVFKCKGKRQACDNHREIYLLSIADKIMTRVHLNRLIDHQDLRHNVASGQAADLQT</sequence>
<accession>A0A0B7AEJ3</accession>
<name>A0A0B7AEJ3_9EUPU</name>
<feature type="non-terminal residue" evidence="1">
    <location>
        <position position="1"/>
    </location>
</feature>